<feature type="domain" description="Cullin family profile" evidence="6">
    <location>
        <begin position="379"/>
        <end position="620"/>
    </location>
</feature>
<dbReference type="SMART" id="SM00884">
    <property type="entry name" value="Cullin_Nedd8"/>
    <property type="match status" value="1"/>
</dbReference>
<dbReference type="Pfam" id="PF00888">
    <property type="entry name" value="Cullin"/>
    <property type="match status" value="1"/>
</dbReference>
<dbReference type="InterPro" id="IPR059120">
    <property type="entry name" value="Cullin-like_AB"/>
</dbReference>
<evidence type="ECO:0000256" key="1">
    <source>
        <dbReference type="ARBA" id="ARBA00006019"/>
    </source>
</evidence>
<dbReference type="GO" id="GO:0031625">
    <property type="term" value="F:ubiquitin protein ligase binding"/>
    <property type="evidence" value="ECO:0007669"/>
    <property type="project" value="InterPro"/>
</dbReference>
<name>A0AAX4PNN3_9CHLO</name>
<dbReference type="GO" id="GO:0006511">
    <property type="term" value="P:ubiquitin-dependent protein catabolic process"/>
    <property type="evidence" value="ECO:0007669"/>
    <property type="project" value="InterPro"/>
</dbReference>
<dbReference type="FunFam" id="1.10.10.10:FF:000014">
    <property type="entry name" value="Cullin 1"/>
    <property type="match status" value="1"/>
</dbReference>
<gene>
    <name evidence="7" type="ORF">HKI87_19g88780</name>
</gene>
<dbReference type="InterPro" id="IPR016158">
    <property type="entry name" value="Cullin_homology"/>
</dbReference>
<dbReference type="AlphaFoldDB" id="A0AAX4PNN3"/>
<reference evidence="7 8" key="1">
    <citation type="submission" date="2024-03" db="EMBL/GenBank/DDBJ databases">
        <title>Complete genome sequence of the green alga Chloropicon roscoffensis RCC1871.</title>
        <authorList>
            <person name="Lemieux C."/>
            <person name="Pombert J.-F."/>
            <person name="Otis C."/>
            <person name="Turmel M."/>
        </authorList>
    </citation>
    <scope>NUCLEOTIDE SEQUENCE [LARGE SCALE GENOMIC DNA]</scope>
    <source>
        <strain evidence="7 8">RCC1871</strain>
    </source>
</reference>
<dbReference type="SUPFAM" id="SSF46785">
    <property type="entry name" value="Winged helix' DNA-binding domain"/>
    <property type="match status" value="1"/>
</dbReference>
<keyword evidence="3" id="KW-0832">Ubl conjugation</keyword>
<dbReference type="Pfam" id="PF10557">
    <property type="entry name" value="Cullin_Nedd8"/>
    <property type="match status" value="1"/>
</dbReference>
<dbReference type="Proteomes" id="UP001472866">
    <property type="component" value="Chromosome 19"/>
</dbReference>
<dbReference type="SUPFAM" id="SSF75632">
    <property type="entry name" value="Cullin homology domain"/>
    <property type="match status" value="1"/>
</dbReference>
<dbReference type="InterPro" id="IPR019559">
    <property type="entry name" value="Cullin_neddylation_domain"/>
</dbReference>
<dbReference type="PROSITE" id="PS50069">
    <property type="entry name" value="CULLIN_2"/>
    <property type="match status" value="1"/>
</dbReference>
<dbReference type="InterPro" id="IPR036317">
    <property type="entry name" value="Cullin_homology_sf"/>
</dbReference>
<organism evidence="7 8">
    <name type="scientific">Chloropicon roscoffensis</name>
    <dbReference type="NCBI Taxonomy" id="1461544"/>
    <lineage>
        <taxon>Eukaryota</taxon>
        <taxon>Viridiplantae</taxon>
        <taxon>Chlorophyta</taxon>
        <taxon>Chloropicophyceae</taxon>
        <taxon>Chloropicales</taxon>
        <taxon>Chloropicaceae</taxon>
        <taxon>Chloropicon</taxon>
    </lineage>
</organism>
<evidence type="ECO:0000313" key="8">
    <source>
        <dbReference type="Proteomes" id="UP001472866"/>
    </source>
</evidence>
<dbReference type="Gene3D" id="1.20.1310.10">
    <property type="entry name" value="Cullin Repeats"/>
    <property type="match status" value="4"/>
</dbReference>
<dbReference type="PANTHER" id="PTHR11932">
    <property type="entry name" value="CULLIN"/>
    <property type="match status" value="1"/>
</dbReference>
<dbReference type="InterPro" id="IPR036390">
    <property type="entry name" value="WH_DNA-bd_sf"/>
</dbReference>
<evidence type="ECO:0000256" key="3">
    <source>
        <dbReference type="ARBA" id="ARBA00022843"/>
    </source>
</evidence>
<proteinExistence type="inferred from homology"/>
<dbReference type="Gene3D" id="1.10.10.10">
    <property type="entry name" value="Winged helix-like DNA-binding domain superfamily/Winged helix DNA-binding domain"/>
    <property type="match status" value="1"/>
</dbReference>
<evidence type="ECO:0000313" key="7">
    <source>
        <dbReference type="EMBL" id="WZN67303.1"/>
    </source>
</evidence>
<dbReference type="Pfam" id="PF26557">
    <property type="entry name" value="Cullin_AB"/>
    <property type="match status" value="1"/>
</dbReference>
<evidence type="ECO:0000256" key="5">
    <source>
        <dbReference type="RuleBase" id="RU003829"/>
    </source>
</evidence>
<evidence type="ECO:0000259" key="6">
    <source>
        <dbReference type="PROSITE" id="PS50069"/>
    </source>
</evidence>
<dbReference type="SMART" id="SM00182">
    <property type="entry name" value="CULLIN"/>
    <property type="match status" value="1"/>
</dbReference>
<dbReference type="FunFam" id="1.20.1310.10:FF:000002">
    <property type="entry name" value="cullin-3 isoform X1"/>
    <property type="match status" value="1"/>
</dbReference>
<dbReference type="Gene3D" id="3.30.230.130">
    <property type="entry name" value="Cullin, Chain C, Domain 2"/>
    <property type="match status" value="1"/>
</dbReference>
<keyword evidence="2" id="KW-1017">Isopeptide bond</keyword>
<protein>
    <submittedName>
        <fullName evidence="7">Cullin</fullName>
    </submittedName>
</protein>
<accession>A0AAX4PNN3</accession>
<dbReference type="InterPro" id="IPR036388">
    <property type="entry name" value="WH-like_DNA-bd_sf"/>
</dbReference>
<dbReference type="EMBL" id="CP151519">
    <property type="protein sequence ID" value="WZN67303.1"/>
    <property type="molecule type" value="Genomic_DNA"/>
</dbReference>
<keyword evidence="8" id="KW-1185">Reference proteome</keyword>
<dbReference type="InterPro" id="IPR016159">
    <property type="entry name" value="Cullin_repeat-like_dom_sf"/>
</dbReference>
<sequence>MYNKKERYRIEPFRHRVDLEPDYKEKTWELLESAMVAIFDHNPSKLSFEELYRSAYNMVLHKFGGYLYDNVMRTISARLEVVGREVEAKAGEAFLQQLVRSWSEYTRAMQNIRDILMYMNKTYVKQHNRTPVHELGLQLWNKHLLQRPLVRSILRKVILEAVLKFRTACREGYAPEANDLIGAVTKMAMDVGAQTYEEVVEQPIRQDTQAFYRSVSQQEISSRSCPEYLEVLRKSLDDEVRMVDAYLFESSKPKIISKVEEEMIQNQVDVLINMEGSGLLHQLRSKSLGDLELTYVMLKRSPNGLPAVIALLKDHVTETGARIIGQRVQTASDSIQVVNQLIQERITFDEIVGRSFHGDKSFANAVQLCFEKVLNSNPQTPEYLSVFLDANLKRDLKGKTDEEAEAVIDRVMTLFRYLHEKDVFERYYKQHLAKRLLTSSSKGGGMEEHEKAVILKLKTECGYQFTSKLEGMFNDIRTSRGLMQEYREGDGGEGDSSVDLSVQVLTTGSWPIDGGGFRVPIPKELQDCASRFEDFYLRTHSGRKLSWQTHMGHGEVRASGFADGKKHDLCVGTLQMTVLMMFSEEEGDGGSGGISYEDIRARLGADVPEPELKRTLQSLACVKGKNVLIKAPLGKDVAEGDRFSWNAGFTSKAYKVKIPSLLGGSEKGVLGGGEAAAATRKKIQEDRKPQVEAAIVRVMKSRRVLSHTLLVSEVTGLLKGRFVPEIGQIKQRIESLIDREFLERDGGDRGVLRYVS</sequence>
<evidence type="ECO:0000256" key="2">
    <source>
        <dbReference type="ARBA" id="ARBA00022499"/>
    </source>
</evidence>
<dbReference type="FunFam" id="1.20.1310.10:FF:000006">
    <property type="entry name" value="Cullin 3"/>
    <property type="match status" value="1"/>
</dbReference>
<dbReference type="InterPro" id="IPR001373">
    <property type="entry name" value="Cullin_N"/>
</dbReference>
<comment type="similarity">
    <text evidence="1 4 5">Belongs to the cullin family.</text>
</comment>
<dbReference type="SUPFAM" id="SSF74788">
    <property type="entry name" value="Cullin repeat-like"/>
    <property type="match status" value="1"/>
</dbReference>
<evidence type="ECO:0000256" key="4">
    <source>
        <dbReference type="PROSITE-ProRule" id="PRU00330"/>
    </source>
</evidence>
<dbReference type="InterPro" id="IPR045093">
    <property type="entry name" value="Cullin"/>
</dbReference>